<feature type="compositionally biased region" description="Polar residues" evidence="2">
    <location>
        <begin position="146"/>
        <end position="159"/>
    </location>
</feature>
<feature type="compositionally biased region" description="Polar residues" evidence="2">
    <location>
        <begin position="1571"/>
        <end position="1581"/>
    </location>
</feature>
<feature type="compositionally biased region" description="Low complexity" evidence="2">
    <location>
        <begin position="1434"/>
        <end position="1452"/>
    </location>
</feature>
<feature type="compositionally biased region" description="Low complexity" evidence="2">
    <location>
        <begin position="2360"/>
        <end position="2369"/>
    </location>
</feature>
<feature type="compositionally biased region" description="Polar residues" evidence="2">
    <location>
        <begin position="1470"/>
        <end position="1492"/>
    </location>
</feature>
<evidence type="ECO:0000313" key="3">
    <source>
        <dbReference type="EMBL" id="KAH7078614.1"/>
    </source>
</evidence>
<feature type="compositionally biased region" description="Polar residues" evidence="2">
    <location>
        <begin position="1352"/>
        <end position="1373"/>
    </location>
</feature>
<feature type="compositionally biased region" description="Basic and acidic residues" evidence="2">
    <location>
        <begin position="950"/>
        <end position="966"/>
    </location>
</feature>
<feature type="compositionally biased region" description="Polar residues" evidence="2">
    <location>
        <begin position="1685"/>
        <end position="1703"/>
    </location>
</feature>
<feature type="region of interest" description="Disordered" evidence="2">
    <location>
        <begin position="1890"/>
        <end position="2386"/>
    </location>
</feature>
<organism evidence="3 4">
    <name type="scientific">Paraphoma chrysanthemicola</name>
    <dbReference type="NCBI Taxonomy" id="798071"/>
    <lineage>
        <taxon>Eukaryota</taxon>
        <taxon>Fungi</taxon>
        <taxon>Dikarya</taxon>
        <taxon>Ascomycota</taxon>
        <taxon>Pezizomycotina</taxon>
        <taxon>Dothideomycetes</taxon>
        <taxon>Pleosporomycetidae</taxon>
        <taxon>Pleosporales</taxon>
        <taxon>Pleosporineae</taxon>
        <taxon>Phaeosphaeriaceae</taxon>
        <taxon>Paraphoma</taxon>
    </lineage>
</organism>
<feature type="compositionally biased region" description="Polar residues" evidence="2">
    <location>
        <begin position="1668"/>
        <end position="1678"/>
    </location>
</feature>
<gene>
    <name evidence="3" type="ORF">FB567DRAFT_450553</name>
</gene>
<feature type="compositionally biased region" description="Polar residues" evidence="2">
    <location>
        <begin position="2236"/>
        <end position="2245"/>
    </location>
</feature>
<feature type="region of interest" description="Disordered" evidence="2">
    <location>
        <begin position="232"/>
        <end position="443"/>
    </location>
</feature>
<protein>
    <submittedName>
        <fullName evidence="3">Uncharacterized protein</fullName>
    </submittedName>
</protein>
<accession>A0A8K0QYS7</accession>
<feature type="region of interest" description="Disordered" evidence="2">
    <location>
        <begin position="1056"/>
        <end position="1770"/>
    </location>
</feature>
<feature type="compositionally biased region" description="Polar residues" evidence="2">
    <location>
        <begin position="766"/>
        <end position="775"/>
    </location>
</feature>
<sequence length="2386" mass="265613">MRRGFDQPTSSSASRTNDTGTGKPAQQAPTRTRRALYESSTTTQVDSGRTQAQPIAARRKSQQQPVLALCQAAGETQAPPPARKSPAYLLGRNPYGQVLDKVEHPYRASEDGQSAGPPSQVGANNQGRPRTSGKLNIKTRPDPFESKTTGTAHESTSKALPTRLPPKAISVQAAKNFFESKATQNRSAPPFPQSKLGAVAERTVVTKTSKTSPTRLEADYTGPNVVVKKATARQDSPIPDAQRLTSEEFSDEHEVGSRRRSTNIFENPPRDAKPLGFERRAVEDGSTLDEASNAPLITIERARRSDQRRSSEETVRRRSTRKSASSAGFNEVALPEEPQRKSRRAKSGHNIQESLEDDLVKLRRRRSHSAPLASEASSSDHSWPAGKRRCSKSSTTDAGVERVLSSTRSNETSRVRRRVEDFAAQGLSHDGSSSDLNLSRRNTTRERVPTANIGLQEGYHDVEVPDHVDWRGAYGRRKTQDFGYPGARIRPRGTYRAYKPLEDPGDWIKRSCGHFSHMGKSESRERASRRLCHECAARVPLPSSLLSRHRRGRRRAASESSTSTSSISKFSEAHSDHFARRRQHHSECIPAEKCGDTFAKDLGHIIDAILEEHANSLQGVINNIKHSQPSLAQLRRVSEDLVQRCQTGGVCTNPVHTPCRTSCTCQAACRPCYQPSVCQQPQVCEWRPSCPIVPPKAAEKLNVGSPGQLKPNMNDSRSSLQDAVQTVPDLVDLVHSAADDLGFDLDRRPTAHDDQLFQDAPVEASRQASVTSQHSLPLDPPEEKSLEPDQSEDDPWLQQTRRHLTELSEARTQLMDELDSIAEDLGVHLEERHAAEPAIDPIQRVLTKVSTSLSRKSTRLRNKSVDSVAEEIPKMIDQEVNERRLSRVLSRVSTIARNYRNIREFPPEEIQEWLEVAQAELPAALDSITSVLETLPALEYGSPIEETEEPQYREETQHYEESRYYEEPQYYEQTKYGEEPHYYEEPQFYPEPQYSEHQPEVEDYEEGPGESTPQRSYTEPLFELHDRIAELERRLQKSSPAADSPRHSEKEFITPFERAATSASRESALQATIRPSRTSMTVPESDEDTAEPQQEFPPASERVATRRNSSLVSRQPTARSERTFSFISPTRSPAEETVESVVPSLQPSGRKTSQTTASSSSSFLSDLVEFPERTRVPTTAATRQPTINQSVAVEEAEPDFEAPVMRIARSMTQSSRRQTLRPPSPISEETTEEPSISRTGRESIGPPLSLPDESPEVLTVSRVSTRRSTRTSTQPIIVEPDEAGFEAPLMKFRRTSTQPPPPTPEIEADEPAVEKAMTRRLTVRSSSHELLEEPPALPSSPSSEEEVRLPSRQQIQPTLRRQSTQPEAFQLPQSSSSFSSDPSSILEEDSVYGDDIRQPPTEPENTDFVPPVERIRRQTTKYEPALGQDIGQATSTDSPTLSRRTTTTSRHPTFAERRAAFETTTAAPSRRSTIMSDPTAAPQPSQAVSRMTTGLPPAPSRSSTQGILKRPTRQPTEADLVPLPPSRELTRQSTAPQMSALPPSRQITRQRTEPHLIPMPASRKPTELPSEISTTTQQPSRKPSEHIYHEQPPAEAETSSASSMSGTTEQLAASSRRASTQQATVFERQPTVAAEAVPERKPQAPTTRMTADFRRRATAELDPVELAASQTSSVYTTELSRRVTRQPTTPLRPQSTHDLSPSPSHDLDTMAMEDPAPITKKATGQSTRNSRRSTGAGQTFSLQTQSRRPTRRQNARPQPIVETASADSSLLDEPLAAYDVYNALPAVAPESPPRTSHEEQSVREDEEKDRVASPQVVETTQRAVERAPTMPAEEIPEQEPGRDDRSPTALLSRDPESLAPPLVQDEKTRFDPEVDDRVPRILTVPSERPRRVSVAPGIEVPPPELVQRNLMPTGSEKKGRKKLPNYPPDQQHPMAPPYPMRETPAWTRPDLQTPPPRSKIEPERKRRKLLGLVAKPRHEEPVVRSEEVQQPPEPHRDRNIVKPFRNAAPGRVQSRGPPWGTLQRPIPNRNYDYPARAAPVFARKDDYYPRLAPVVRDRRNDYPRPPPPRPLPVRRDYPAPVRRKFSQPNFAPPRRDYSQPSYPAPQRAYPQSQPRTRPAVPARRGPRPQPLHREASEPIRDQPEPDQTPRHKEKAPNWFQAHLPLRRQKDHKEPTRSGPTPQDETFSRPIRRDVEADPQAEEQTNQESKDEQEEAQAEEEMPQPPKEEIASRDPSSRTAQQSDVSSPPAKLGSKQPSANEETPNKRPEQSSAKPPDLPRRSTTVYESSSSDPNAIPRRAAKPGSGRKDSFFGQRSPAKRAVSFLGRGKEPAPAAGPPQPNGAGGNGSKPGEQSKGQQPLGKVGAKAAQGNAGGNPLKGRWGWGWGR</sequence>
<feature type="region of interest" description="Disordered" evidence="2">
    <location>
        <begin position="939"/>
        <end position="967"/>
    </location>
</feature>
<evidence type="ECO:0000313" key="4">
    <source>
        <dbReference type="Proteomes" id="UP000813461"/>
    </source>
</evidence>
<feature type="compositionally biased region" description="Polar residues" evidence="2">
    <location>
        <begin position="1176"/>
        <end position="1191"/>
    </location>
</feature>
<feature type="compositionally biased region" description="Polar residues" evidence="2">
    <location>
        <begin position="1069"/>
        <end position="1082"/>
    </location>
</feature>
<feature type="region of interest" description="Disordered" evidence="2">
    <location>
        <begin position="763"/>
        <end position="797"/>
    </location>
</feature>
<evidence type="ECO:0000256" key="2">
    <source>
        <dbReference type="SAM" id="MobiDB-lite"/>
    </source>
</evidence>
<feature type="compositionally biased region" description="Acidic residues" evidence="2">
    <location>
        <begin position="2210"/>
        <end position="2221"/>
    </location>
</feature>
<feature type="compositionally biased region" description="Polar residues" evidence="2">
    <location>
        <begin position="7"/>
        <end position="20"/>
    </location>
</feature>
<feature type="compositionally biased region" description="Low complexity" evidence="2">
    <location>
        <begin position="1594"/>
        <end position="1624"/>
    </location>
</feature>
<comment type="caution">
    <text evidence="3">The sequence shown here is derived from an EMBL/GenBank/DDBJ whole genome shotgun (WGS) entry which is preliminary data.</text>
</comment>
<feature type="compositionally biased region" description="Low complexity" evidence="2">
    <location>
        <begin position="1374"/>
        <end position="1384"/>
    </location>
</feature>
<dbReference type="OrthoDB" id="270171at2759"/>
<evidence type="ECO:0000256" key="1">
    <source>
        <dbReference type="SAM" id="Coils"/>
    </source>
</evidence>
<dbReference type="Proteomes" id="UP000813461">
    <property type="component" value="Unassembled WGS sequence"/>
</dbReference>
<feature type="compositionally biased region" description="Polar residues" evidence="2">
    <location>
        <begin position="1722"/>
        <end position="1747"/>
    </location>
</feature>
<feature type="region of interest" description="Disordered" evidence="2">
    <location>
        <begin position="993"/>
        <end position="1017"/>
    </location>
</feature>
<keyword evidence="4" id="KW-1185">Reference proteome</keyword>
<feature type="compositionally biased region" description="Polar residues" evidence="2">
    <location>
        <begin position="38"/>
        <end position="53"/>
    </location>
</feature>
<feature type="compositionally biased region" description="Polar residues" evidence="2">
    <location>
        <begin position="1106"/>
        <end position="1131"/>
    </location>
</feature>
<feature type="compositionally biased region" description="Basic and acidic residues" evidence="2">
    <location>
        <begin position="1795"/>
        <end position="1811"/>
    </location>
</feature>
<feature type="compositionally biased region" description="Low complexity" evidence="2">
    <location>
        <begin position="1057"/>
        <end position="1068"/>
    </location>
</feature>
<feature type="compositionally biased region" description="Low complexity" evidence="2">
    <location>
        <begin position="558"/>
        <end position="570"/>
    </location>
</feature>
<feature type="compositionally biased region" description="Basic and acidic residues" evidence="2">
    <location>
        <begin position="300"/>
        <end position="316"/>
    </location>
</feature>
<proteinExistence type="predicted"/>
<reference evidence="3" key="1">
    <citation type="journal article" date="2021" name="Nat. Commun.">
        <title>Genetic determinants of endophytism in the Arabidopsis root mycobiome.</title>
        <authorList>
            <person name="Mesny F."/>
            <person name="Miyauchi S."/>
            <person name="Thiergart T."/>
            <person name="Pickel B."/>
            <person name="Atanasova L."/>
            <person name="Karlsson M."/>
            <person name="Huettel B."/>
            <person name="Barry K.W."/>
            <person name="Haridas S."/>
            <person name="Chen C."/>
            <person name="Bauer D."/>
            <person name="Andreopoulos W."/>
            <person name="Pangilinan J."/>
            <person name="LaButti K."/>
            <person name="Riley R."/>
            <person name="Lipzen A."/>
            <person name="Clum A."/>
            <person name="Drula E."/>
            <person name="Henrissat B."/>
            <person name="Kohler A."/>
            <person name="Grigoriev I.V."/>
            <person name="Martin F.M."/>
            <person name="Hacquard S."/>
        </authorList>
    </citation>
    <scope>NUCLEOTIDE SEQUENCE</scope>
    <source>
        <strain evidence="3">MPI-SDFR-AT-0120</strain>
    </source>
</reference>
<name>A0A8K0QYS7_9PLEO</name>
<feature type="region of interest" description="Disordered" evidence="2">
    <location>
        <begin position="1"/>
        <end position="90"/>
    </location>
</feature>
<dbReference type="EMBL" id="JAGMVJ010000017">
    <property type="protein sequence ID" value="KAH7078614.1"/>
    <property type="molecule type" value="Genomic_DNA"/>
</dbReference>
<feature type="compositionally biased region" description="Polar residues" evidence="2">
    <location>
        <begin position="2280"/>
        <end position="2292"/>
    </location>
</feature>
<feature type="compositionally biased region" description="Polar residues" evidence="2">
    <location>
        <begin position="430"/>
        <end position="441"/>
    </location>
</feature>
<feature type="compositionally biased region" description="Basic and acidic residues" evidence="2">
    <location>
        <begin position="2131"/>
        <end position="2150"/>
    </location>
</feature>
<feature type="compositionally biased region" description="Low complexity" evidence="2">
    <location>
        <begin position="2113"/>
        <end position="2123"/>
    </location>
</feature>
<feature type="coiled-coil region" evidence="1">
    <location>
        <begin position="797"/>
        <end position="824"/>
    </location>
</feature>
<feature type="compositionally biased region" description="Basic and acidic residues" evidence="2">
    <location>
        <begin position="1864"/>
        <end position="1874"/>
    </location>
</feature>
<feature type="compositionally biased region" description="Basic and acidic residues" evidence="2">
    <location>
        <begin position="411"/>
        <end position="421"/>
    </location>
</feature>
<feature type="compositionally biased region" description="Low complexity" evidence="2">
    <location>
        <begin position="1152"/>
        <end position="1165"/>
    </location>
</feature>
<keyword evidence="1" id="KW-0175">Coiled coil</keyword>
<feature type="region of interest" description="Disordered" evidence="2">
    <location>
        <begin position="546"/>
        <end position="576"/>
    </location>
</feature>
<feature type="compositionally biased region" description="Basic and acidic residues" evidence="2">
    <location>
        <begin position="1976"/>
        <end position="2000"/>
    </location>
</feature>
<feature type="region of interest" description="Disordered" evidence="2">
    <location>
        <begin position="1784"/>
        <end position="1874"/>
    </location>
</feature>
<feature type="compositionally biased region" description="Basic and acidic residues" evidence="2">
    <location>
        <begin position="2225"/>
        <end position="2235"/>
    </location>
</feature>
<feature type="compositionally biased region" description="Basic and acidic residues" evidence="2">
    <location>
        <begin position="268"/>
        <end position="283"/>
    </location>
</feature>
<feature type="region of interest" description="Disordered" evidence="2">
    <location>
        <begin position="106"/>
        <end position="165"/>
    </location>
</feature>